<dbReference type="AlphaFoldDB" id="A0A348WBZ6"/>
<dbReference type="EMBL" id="DMVW01000092">
    <property type="protein sequence ID" value="HAR52058.1"/>
    <property type="molecule type" value="Genomic_DNA"/>
</dbReference>
<dbReference type="GO" id="GO:0030170">
    <property type="term" value="F:pyridoxal phosphate binding"/>
    <property type="evidence" value="ECO:0007669"/>
    <property type="project" value="InterPro"/>
</dbReference>
<gene>
    <name evidence="2" type="ORF">DCS45_09315</name>
</gene>
<evidence type="ECO:0000259" key="1">
    <source>
        <dbReference type="PROSITE" id="PS51340"/>
    </source>
</evidence>
<reference evidence="2 3" key="1">
    <citation type="journal article" date="2018" name="Nat. Biotechnol.">
        <title>A standardized bacterial taxonomy based on genome phylogeny substantially revises the tree of life.</title>
        <authorList>
            <person name="Parks D.H."/>
            <person name="Chuvochina M."/>
            <person name="Waite D.W."/>
            <person name="Rinke C."/>
            <person name="Skarshewski A."/>
            <person name="Chaumeil P.A."/>
            <person name="Hugenholtz P."/>
        </authorList>
    </citation>
    <scope>NUCLEOTIDE SEQUENCE [LARGE SCALE GENOMIC DNA]</scope>
    <source>
        <strain evidence="2">UBA9169</strain>
    </source>
</reference>
<dbReference type="InterPro" id="IPR011037">
    <property type="entry name" value="Pyrv_Knase-like_insert_dom_sf"/>
</dbReference>
<name>A0A348WBZ6_9RHOB</name>
<dbReference type="Pfam" id="PF03473">
    <property type="entry name" value="MOSC"/>
    <property type="match status" value="1"/>
</dbReference>
<organism evidence="2 3">
    <name type="scientific">Roseovarius nubinhibens</name>
    <dbReference type="NCBI Taxonomy" id="314263"/>
    <lineage>
        <taxon>Bacteria</taxon>
        <taxon>Pseudomonadati</taxon>
        <taxon>Pseudomonadota</taxon>
        <taxon>Alphaproteobacteria</taxon>
        <taxon>Rhodobacterales</taxon>
        <taxon>Roseobacteraceae</taxon>
        <taxon>Roseovarius</taxon>
    </lineage>
</organism>
<evidence type="ECO:0000313" key="3">
    <source>
        <dbReference type="Proteomes" id="UP000264719"/>
    </source>
</evidence>
<protein>
    <submittedName>
        <fullName evidence="2">Molybdenum cofactor biosysynthesis protein</fullName>
    </submittedName>
</protein>
<feature type="domain" description="MOSC" evidence="1">
    <location>
        <begin position="105"/>
        <end position="247"/>
    </location>
</feature>
<dbReference type="Proteomes" id="UP000264719">
    <property type="component" value="Unassembled WGS sequence"/>
</dbReference>
<dbReference type="SUPFAM" id="SSF50800">
    <property type="entry name" value="PK beta-barrel domain-like"/>
    <property type="match status" value="1"/>
</dbReference>
<comment type="caution">
    <text evidence="2">The sequence shown here is derived from an EMBL/GenBank/DDBJ whole genome shotgun (WGS) entry which is preliminary data.</text>
</comment>
<dbReference type="Pfam" id="PF03476">
    <property type="entry name" value="MOSC_N"/>
    <property type="match status" value="1"/>
</dbReference>
<evidence type="ECO:0000313" key="2">
    <source>
        <dbReference type="EMBL" id="HAR52058.1"/>
    </source>
</evidence>
<dbReference type="GO" id="GO:0003824">
    <property type="term" value="F:catalytic activity"/>
    <property type="evidence" value="ECO:0007669"/>
    <property type="project" value="InterPro"/>
</dbReference>
<dbReference type="InterPro" id="IPR005303">
    <property type="entry name" value="MOCOS_middle"/>
</dbReference>
<accession>A0A348WBZ6</accession>
<dbReference type="Gene3D" id="2.40.33.20">
    <property type="entry name" value="PK beta-barrel domain-like"/>
    <property type="match status" value="1"/>
</dbReference>
<dbReference type="GO" id="GO:0030151">
    <property type="term" value="F:molybdenum ion binding"/>
    <property type="evidence" value="ECO:0007669"/>
    <property type="project" value="InterPro"/>
</dbReference>
<sequence>MKLAALWRHPIKSHGREALTEVTLSPGQTMPWDRRWAVAHEAAKIDGDGWAHCANFSRAAKEPSLMAITATSDEAENRVTLRHPDLAPLRFDPDSEEQAFLDWIRPLMPEGRAQPARIVRAPGRGMTDSDFPSISLLNRASHEAVASHLGREDLSMERWRGNLHIEGAEAWEEFSWLGRSLRIGEAIFDIRERITRCMATTANPATGERDADTLGALRDGFGHQEFGVYAVVRQGGTLRRGDTVEVL</sequence>
<proteinExistence type="predicted"/>
<dbReference type="RefSeq" id="WP_339855516.1">
    <property type="nucleotide sequence ID" value="NZ_CAXAXR010000022.1"/>
</dbReference>
<dbReference type="PROSITE" id="PS51340">
    <property type="entry name" value="MOSC"/>
    <property type="match status" value="1"/>
</dbReference>
<dbReference type="InterPro" id="IPR005302">
    <property type="entry name" value="MoCF_Sase_C"/>
</dbReference>